<accession>A0A1I7W5D8</accession>
<feature type="region of interest" description="Disordered" evidence="1">
    <location>
        <begin position="1"/>
        <end position="28"/>
    </location>
</feature>
<proteinExistence type="predicted"/>
<keyword evidence="2" id="KW-1185">Reference proteome</keyword>
<dbReference type="Pfam" id="PF17309">
    <property type="entry name" value="DUF5356"/>
    <property type="match status" value="1"/>
</dbReference>
<sequence>MSSSNGKSIEEKSKEENMKIEKKQIITKDPEQMTKFGESLSTCSDVEWDRADPAYASELINVKKKPDKVTVFAGPSAKTIERTIIRTDILSESLGTNDVYENADAIGRMASAIAHIFLSDKTVPSVNVSINLQKNSNEPPTSIEPRTS</sequence>
<dbReference type="WBParaSite" id="EN70_9799">
    <property type="protein sequence ID" value="EN70_9799"/>
    <property type="gene ID" value="EN70_9799"/>
</dbReference>
<dbReference type="AlphaFoldDB" id="A0A1I7W5D8"/>
<organism evidence="2 3">
    <name type="scientific">Loa loa</name>
    <name type="common">Eye worm</name>
    <name type="synonym">Filaria loa</name>
    <dbReference type="NCBI Taxonomy" id="7209"/>
    <lineage>
        <taxon>Eukaryota</taxon>
        <taxon>Metazoa</taxon>
        <taxon>Ecdysozoa</taxon>
        <taxon>Nematoda</taxon>
        <taxon>Chromadorea</taxon>
        <taxon>Rhabditida</taxon>
        <taxon>Spirurina</taxon>
        <taxon>Spiruromorpha</taxon>
        <taxon>Filarioidea</taxon>
        <taxon>Onchocercidae</taxon>
        <taxon>Loa</taxon>
    </lineage>
</organism>
<reference evidence="2" key="1">
    <citation type="submission" date="2012-04" db="EMBL/GenBank/DDBJ databases">
        <title>The Genome Sequence of Loa loa.</title>
        <authorList>
            <consortium name="The Broad Institute Genome Sequencing Platform"/>
            <consortium name="Broad Institute Genome Sequencing Center for Infectious Disease"/>
            <person name="Nutman T.B."/>
            <person name="Fink D.L."/>
            <person name="Russ C."/>
            <person name="Young S."/>
            <person name="Zeng Q."/>
            <person name="Gargeya S."/>
            <person name="Alvarado L."/>
            <person name="Berlin A."/>
            <person name="Chapman S.B."/>
            <person name="Chen Z."/>
            <person name="Freedman E."/>
            <person name="Gellesch M."/>
            <person name="Goldberg J."/>
            <person name="Griggs A."/>
            <person name="Gujja S."/>
            <person name="Heilman E.R."/>
            <person name="Heiman D."/>
            <person name="Howarth C."/>
            <person name="Mehta T."/>
            <person name="Neiman D."/>
            <person name="Pearson M."/>
            <person name="Roberts A."/>
            <person name="Saif S."/>
            <person name="Shea T."/>
            <person name="Shenoy N."/>
            <person name="Sisk P."/>
            <person name="Stolte C."/>
            <person name="Sykes S."/>
            <person name="White J."/>
            <person name="Yandava C."/>
            <person name="Haas B."/>
            <person name="Henn M.R."/>
            <person name="Nusbaum C."/>
            <person name="Birren B."/>
        </authorList>
    </citation>
    <scope>NUCLEOTIDE SEQUENCE [LARGE SCALE GENOMIC DNA]</scope>
</reference>
<reference evidence="3" key="2">
    <citation type="submission" date="2016-11" db="UniProtKB">
        <authorList>
            <consortium name="WormBaseParasite"/>
        </authorList>
    </citation>
    <scope>IDENTIFICATION</scope>
</reference>
<protein>
    <submittedName>
        <fullName evidence="3">Uncharacterized protein</fullName>
    </submittedName>
</protein>
<dbReference type="InterPro" id="IPR020149">
    <property type="entry name" value="Uncharacterised_C02F5.10"/>
</dbReference>
<evidence type="ECO:0000313" key="3">
    <source>
        <dbReference type="WBParaSite" id="EN70_9799"/>
    </source>
</evidence>
<evidence type="ECO:0000313" key="2">
    <source>
        <dbReference type="Proteomes" id="UP000095285"/>
    </source>
</evidence>
<dbReference type="Proteomes" id="UP000095285">
    <property type="component" value="Unassembled WGS sequence"/>
</dbReference>
<feature type="compositionally biased region" description="Basic and acidic residues" evidence="1">
    <location>
        <begin position="8"/>
        <end position="28"/>
    </location>
</feature>
<name>A0A1I7W5D8_LOALO</name>
<dbReference type="STRING" id="7209.A0A1I7W5D8"/>
<evidence type="ECO:0000256" key="1">
    <source>
        <dbReference type="SAM" id="MobiDB-lite"/>
    </source>
</evidence>